<accession>A0AA47MEJ7</accession>
<dbReference type="InterPro" id="IPR021109">
    <property type="entry name" value="Peptidase_aspartic_dom_sf"/>
</dbReference>
<comment type="caution">
    <text evidence="2">The sequence shown here is derived from an EMBL/GenBank/DDBJ whole genome shotgun (WGS) entry which is preliminary data.</text>
</comment>
<dbReference type="Gene3D" id="2.40.70.10">
    <property type="entry name" value="Acid Proteases"/>
    <property type="match status" value="1"/>
</dbReference>
<dbReference type="Proteomes" id="UP001174136">
    <property type="component" value="Unassembled WGS sequence"/>
</dbReference>
<organism evidence="2 3">
    <name type="scientific">Merluccius polli</name>
    <name type="common">Benguela hake</name>
    <name type="synonym">Merluccius cadenati</name>
    <dbReference type="NCBI Taxonomy" id="89951"/>
    <lineage>
        <taxon>Eukaryota</taxon>
        <taxon>Metazoa</taxon>
        <taxon>Chordata</taxon>
        <taxon>Craniata</taxon>
        <taxon>Vertebrata</taxon>
        <taxon>Euteleostomi</taxon>
        <taxon>Actinopterygii</taxon>
        <taxon>Neopterygii</taxon>
        <taxon>Teleostei</taxon>
        <taxon>Neoteleostei</taxon>
        <taxon>Acanthomorphata</taxon>
        <taxon>Zeiogadaria</taxon>
        <taxon>Gadariae</taxon>
        <taxon>Gadiformes</taxon>
        <taxon>Gadoidei</taxon>
        <taxon>Merlucciidae</taxon>
        <taxon>Merluccius</taxon>
    </lineage>
</organism>
<sequence length="303" mass="32390">MAQTLGGDSWGSHSSGTSQLIGRCPLVKAQIGGVAVTCLLDTGSMVTTITQTFFEQQLYPHLQIGLQPCSWLTLKAANGLEIPYLGYLELDVHLLGRTLPRMGILVTKNPVDSTAQSQKKSVPGLLGMNIIRNCYKELFIDHGDALFQSLDVQQAGRGWQQALSECQQLEHTLETGKVGQVRVQQGPAVRVPAGSMKLVPATCHQGLGAILSSALLEPVSFADGQLPANLLVPTAYLSVTGGSIQVPVINVGNQDQWLRPKTVLGELHMAMSPAPNSSIHFEHQQAHGEQPNTGGEKPVPGQL</sequence>
<protein>
    <submittedName>
        <fullName evidence="2">Uncharacterized protein</fullName>
    </submittedName>
</protein>
<dbReference type="EMBL" id="JAOPHQ010004591">
    <property type="protein sequence ID" value="KAK0138619.1"/>
    <property type="molecule type" value="Genomic_DNA"/>
</dbReference>
<dbReference type="AlphaFoldDB" id="A0AA47MEJ7"/>
<reference evidence="2" key="1">
    <citation type="journal article" date="2023" name="Front. Mar. Sci.">
        <title>A new Merluccius polli reference genome to investigate the effects of global change in West African waters.</title>
        <authorList>
            <person name="Mateo J.L."/>
            <person name="Blanco-Fernandez C."/>
            <person name="Garcia-Vazquez E."/>
            <person name="Machado-Schiaffino G."/>
        </authorList>
    </citation>
    <scope>NUCLEOTIDE SEQUENCE</scope>
    <source>
        <strain evidence="2">C29</strain>
        <tissue evidence="2">Fin</tissue>
    </source>
</reference>
<name>A0AA47MEJ7_MERPO</name>
<feature type="region of interest" description="Disordered" evidence="1">
    <location>
        <begin position="281"/>
        <end position="303"/>
    </location>
</feature>
<dbReference type="SUPFAM" id="SSF50630">
    <property type="entry name" value="Acid proteases"/>
    <property type="match status" value="1"/>
</dbReference>
<evidence type="ECO:0000256" key="1">
    <source>
        <dbReference type="SAM" id="MobiDB-lite"/>
    </source>
</evidence>
<gene>
    <name evidence="2" type="ORF">N1851_024847</name>
</gene>
<keyword evidence="3" id="KW-1185">Reference proteome</keyword>
<evidence type="ECO:0000313" key="2">
    <source>
        <dbReference type="EMBL" id="KAK0138619.1"/>
    </source>
</evidence>
<evidence type="ECO:0000313" key="3">
    <source>
        <dbReference type="Proteomes" id="UP001174136"/>
    </source>
</evidence>
<proteinExistence type="predicted"/>